<dbReference type="PANTHER" id="PTHR34239">
    <property type="entry name" value="APPLE DOMAIN-CONTAINING PROTEIN"/>
    <property type="match status" value="1"/>
</dbReference>
<name>A0A7D9EYK0_PARCT</name>
<comment type="caution">
    <text evidence="2">The sequence shown here is derived from an EMBL/GenBank/DDBJ whole genome shotgun (WGS) entry which is preliminary data.</text>
</comment>
<evidence type="ECO:0000313" key="3">
    <source>
        <dbReference type="Proteomes" id="UP001152795"/>
    </source>
</evidence>
<reference evidence="2" key="1">
    <citation type="submission" date="2020-04" db="EMBL/GenBank/DDBJ databases">
        <authorList>
            <person name="Alioto T."/>
            <person name="Alioto T."/>
            <person name="Gomez Garrido J."/>
        </authorList>
    </citation>
    <scope>NUCLEOTIDE SEQUENCE</scope>
    <source>
        <strain evidence="2">A484AB</strain>
    </source>
</reference>
<dbReference type="EMBL" id="CACRXK020010218">
    <property type="protein sequence ID" value="CAB4018917.1"/>
    <property type="molecule type" value="Genomic_DNA"/>
</dbReference>
<protein>
    <submittedName>
        <fullName evidence="2">Uncharacterized protein</fullName>
    </submittedName>
</protein>
<dbReference type="PANTHER" id="PTHR34239:SF2">
    <property type="entry name" value="TRANSPOSABLE ELEMENT P TRANSPOSASE_THAP9 CONSERVED DOMAIN-CONTAINING PROTEIN"/>
    <property type="match status" value="1"/>
</dbReference>
<dbReference type="AlphaFoldDB" id="A0A7D9EYK0"/>
<evidence type="ECO:0000313" key="2">
    <source>
        <dbReference type="EMBL" id="CAB4018917.1"/>
    </source>
</evidence>
<dbReference type="OrthoDB" id="5985484at2759"/>
<feature type="compositionally biased region" description="Polar residues" evidence="1">
    <location>
        <begin position="75"/>
        <end position="89"/>
    </location>
</feature>
<feature type="region of interest" description="Disordered" evidence="1">
    <location>
        <begin position="48"/>
        <end position="107"/>
    </location>
</feature>
<gene>
    <name evidence="2" type="ORF">PACLA_8A002868</name>
</gene>
<sequence length="600" mass="67302">MSDTEQNLDAGAVAPSPDNAMLFNMFSELQKSMVETTQFLSELCAERASKTVDSEESQTPVPEEDTTAASEEANTDTPASEEASPSGQRVVNDDTLSILGGDDFDDNEDLLDEIDESLRPSDSIGPPIHEKIAKIVNDKFSSDLGLEKRKEIFEKYKTPENCPKLFVPKVNEPIWTSLKAFHRQRDVRTAVLQDSIVRVSSTLSVTVDELLKCRENKTLPDYRTVASRLFYSIALLGHVNTELSYKRRDSLRPLLSNELKPACHRSNKPEKFLFGDDLSKSVNEAKLHEKFLLPNIPSVPKPTTEESFPSINNQWEALTSDKSILQTVKGEVIEFIGDPPTCSIYPTNSISKDHEIKIDEEISKLLAKNVIVKTSHEPDCRCILRALRKIIQDKATGILVVPDWPTQSCRPLSLTIRPGPQTSSPQELEHSYLSCRFATDTIDIILSSWREGTKTQYQSTAKKWHCHFCPTYSNLPFSADRDAKQSAWCSSTATSFYGLDGINYNQTSTYRNYNDISDDIANLLSNLEVSAQLMIAYTCQWHYLYVGKACRKSVEKFDDPKNGSVSSNNVDAYESGKKKVVATFNQKLFNIYGIINEDPA</sequence>
<accession>A0A7D9EYK0</accession>
<feature type="non-terminal residue" evidence="2">
    <location>
        <position position="600"/>
    </location>
</feature>
<proteinExistence type="predicted"/>
<evidence type="ECO:0000256" key="1">
    <source>
        <dbReference type="SAM" id="MobiDB-lite"/>
    </source>
</evidence>
<organism evidence="2 3">
    <name type="scientific">Paramuricea clavata</name>
    <name type="common">Red gorgonian</name>
    <name type="synonym">Violescent sea-whip</name>
    <dbReference type="NCBI Taxonomy" id="317549"/>
    <lineage>
        <taxon>Eukaryota</taxon>
        <taxon>Metazoa</taxon>
        <taxon>Cnidaria</taxon>
        <taxon>Anthozoa</taxon>
        <taxon>Octocorallia</taxon>
        <taxon>Malacalcyonacea</taxon>
        <taxon>Plexauridae</taxon>
        <taxon>Paramuricea</taxon>
    </lineage>
</organism>
<keyword evidence="3" id="KW-1185">Reference proteome</keyword>
<dbReference type="Proteomes" id="UP001152795">
    <property type="component" value="Unassembled WGS sequence"/>
</dbReference>